<reference evidence="1" key="1">
    <citation type="journal article" date="2015" name="Genome Announc.">
        <title>Draft Genome Sequence of Tolypothrix boutellei Strain VB521301.</title>
        <authorList>
            <person name="Chandrababunaidu M.M."/>
            <person name="Singh D."/>
            <person name="Sen D."/>
            <person name="Bhan S."/>
            <person name="Das S."/>
            <person name="Gupta A."/>
            <person name="Adhikary S.P."/>
            <person name="Tripathy S."/>
        </authorList>
    </citation>
    <scope>NUCLEOTIDE SEQUENCE</scope>
    <source>
        <strain evidence="1">VB521301</strain>
    </source>
</reference>
<dbReference type="EMBL" id="JHEG02000053">
    <property type="protein sequence ID" value="KIE09862.1"/>
    <property type="molecule type" value="Genomic_DNA"/>
</dbReference>
<protein>
    <submittedName>
        <fullName evidence="1">Uncharacterized protein</fullName>
    </submittedName>
</protein>
<gene>
    <name evidence="1" type="ORF">DA73_0224265</name>
</gene>
<accession>A0A0C1N5D7</accession>
<name>A0A0C1N5D7_9CYAN</name>
<sequence>MKNKNWVQLELDLPGFYLRDGTRVRLLPPHPDAGKTGRISLNPYWLGTGYRVNLQGKGVHAERSEMEVLSKPKKKWV</sequence>
<dbReference type="OrthoDB" id="9843565at2"/>
<evidence type="ECO:0000313" key="1">
    <source>
        <dbReference type="EMBL" id="KIE09862.1"/>
    </source>
</evidence>
<dbReference type="AlphaFoldDB" id="A0A0C1N5D7"/>
<comment type="caution">
    <text evidence="1">The sequence shown here is derived from an EMBL/GenBank/DDBJ whole genome shotgun (WGS) entry which is preliminary data.</text>
</comment>
<dbReference type="STRING" id="1479485.DA73_0224265"/>
<proteinExistence type="predicted"/>
<organism evidence="1">
    <name type="scientific">Tolypothrix bouteillei VB521301</name>
    <dbReference type="NCBI Taxonomy" id="1479485"/>
    <lineage>
        <taxon>Bacteria</taxon>
        <taxon>Bacillati</taxon>
        <taxon>Cyanobacteriota</taxon>
        <taxon>Cyanophyceae</taxon>
        <taxon>Nostocales</taxon>
        <taxon>Tolypothrichaceae</taxon>
        <taxon>Tolypothrix</taxon>
    </lineage>
</organism>